<feature type="non-terminal residue" evidence="1">
    <location>
        <position position="102"/>
    </location>
</feature>
<reference evidence="1 2" key="1">
    <citation type="submission" date="2021-06" db="EMBL/GenBank/DDBJ databases">
        <authorList>
            <person name="Kallberg Y."/>
            <person name="Tangrot J."/>
            <person name="Rosling A."/>
        </authorList>
    </citation>
    <scope>NUCLEOTIDE SEQUENCE [LARGE SCALE GENOMIC DNA]</scope>
    <source>
        <strain evidence="1 2">120-4 pot B 10/14</strain>
    </source>
</reference>
<protein>
    <submittedName>
        <fullName evidence="1">12106_t:CDS:1</fullName>
    </submittedName>
</protein>
<comment type="caution">
    <text evidence="1">The sequence shown here is derived from an EMBL/GenBank/DDBJ whole genome shotgun (WGS) entry which is preliminary data.</text>
</comment>
<proteinExistence type="predicted"/>
<accession>A0ABN7VT09</accession>
<name>A0ABN7VT09_GIGMA</name>
<gene>
    <name evidence="1" type="ORF">GMARGA_LOCUS22478</name>
</gene>
<organism evidence="1 2">
    <name type="scientific">Gigaspora margarita</name>
    <dbReference type="NCBI Taxonomy" id="4874"/>
    <lineage>
        <taxon>Eukaryota</taxon>
        <taxon>Fungi</taxon>
        <taxon>Fungi incertae sedis</taxon>
        <taxon>Mucoromycota</taxon>
        <taxon>Glomeromycotina</taxon>
        <taxon>Glomeromycetes</taxon>
        <taxon>Diversisporales</taxon>
        <taxon>Gigasporaceae</taxon>
        <taxon>Gigaspora</taxon>
    </lineage>
</organism>
<keyword evidence="2" id="KW-1185">Reference proteome</keyword>
<evidence type="ECO:0000313" key="2">
    <source>
        <dbReference type="Proteomes" id="UP000789901"/>
    </source>
</evidence>
<dbReference type="Proteomes" id="UP000789901">
    <property type="component" value="Unassembled WGS sequence"/>
</dbReference>
<sequence length="102" mass="11751">MIEQAANIESSTSYMFYAETSTSSTVNTEFSTSYMVNVQPNSLYTIGTKTNALSKNVIYNKAPIEEINNKMQYDFSLLKLSYMFLSWDDVETFFKAYSQYYG</sequence>
<evidence type="ECO:0000313" key="1">
    <source>
        <dbReference type="EMBL" id="CAG8797832.1"/>
    </source>
</evidence>
<dbReference type="EMBL" id="CAJVQB010021712">
    <property type="protein sequence ID" value="CAG8797832.1"/>
    <property type="molecule type" value="Genomic_DNA"/>
</dbReference>